<evidence type="ECO:0008006" key="4">
    <source>
        <dbReference type="Google" id="ProtNLM"/>
    </source>
</evidence>
<dbReference type="EMBL" id="UFSP01000003">
    <property type="protein sequence ID" value="SSZ30097.1"/>
    <property type="molecule type" value="Genomic_DNA"/>
</dbReference>
<reference evidence="2 3" key="1">
    <citation type="submission" date="2018-06" db="EMBL/GenBank/DDBJ databases">
        <authorList>
            <consortium name="Pathogen Informatics"/>
            <person name="Doyle S."/>
        </authorList>
    </citation>
    <scope>NUCLEOTIDE SEQUENCE [LARGE SCALE GENOMIC DNA]</scope>
    <source>
        <strain evidence="2 3">NCTC5908</strain>
    </source>
</reference>
<evidence type="ECO:0000313" key="2">
    <source>
        <dbReference type="EMBL" id="SSZ30097.1"/>
    </source>
</evidence>
<accession>A0A336N6N1</accession>
<organism evidence="2 3">
    <name type="scientific">Aggregatibacter aphrophilus</name>
    <name type="common">Haemophilus aphrophilus</name>
    <dbReference type="NCBI Taxonomy" id="732"/>
    <lineage>
        <taxon>Bacteria</taxon>
        <taxon>Pseudomonadati</taxon>
        <taxon>Pseudomonadota</taxon>
        <taxon>Gammaproteobacteria</taxon>
        <taxon>Pasteurellales</taxon>
        <taxon>Pasteurellaceae</taxon>
        <taxon>Aggregatibacter</taxon>
    </lineage>
</organism>
<dbReference type="SUPFAM" id="SSF55604">
    <property type="entry name" value="Glucose permease domain IIB"/>
    <property type="match status" value="1"/>
</dbReference>
<feature type="transmembrane region" description="Helical" evidence="1">
    <location>
        <begin position="101"/>
        <end position="119"/>
    </location>
</feature>
<keyword evidence="1" id="KW-1133">Transmembrane helix</keyword>
<keyword evidence="1" id="KW-0472">Membrane</keyword>
<dbReference type="GO" id="GO:0009401">
    <property type="term" value="P:phosphoenolpyruvate-dependent sugar phosphotransferase system"/>
    <property type="evidence" value="ECO:0007669"/>
    <property type="project" value="InterPro"/>
</dbReference>
<dbReference type="AlphaFoldDB" id="A0A336N6N1"/>
<dbReference type="RefSeq" id="WP_005705063.1">
    <property type="nucleotide sequence ID" value="NZ_MAQF01000029.1"/>
</dbReference>
<gene>
    <name evidence="2" type="ORF">NCTC5908_01916</name>
</gene>
<proteinExistence type="predicted"/>
<dbReference type="Proteomes" id="UP000253728">
    <property type="component" value="Unassembled WGS sequence"/>
</dbReference>
<evidence type="ECO:0000256" key="1">
    <source>
        <dbReference type="SAM" id="Phobius"/>
    </source>
</evidence>
<keyword evidence="1" id="KW-0812">Transmembrane</keyword>
<dbReference type="InterPro" id="IPR036878">
    <property type="entry name" value="Glu_permease_IIB"/>
</dbReference>
<name>A0A336N6N1_AGGAP</name>
<protein>
    <recommendedName>
        <fullName evidence="4">PTS EIIB type-1 domain-containing protein</fullName>
    </recommendedName>
</protein>
<dbReference type="GO" id="GO:0008982">
    <property type="term" value="F:protein-N(PI)-phosphohistidine-sugar phosphotransferase activity"/>
    <property type="evidence" value="ECO:0007669"/>
    <property type="project" value="InterPro"/>
</dbReference>
<sequence length="128" mass="14621">MKTLIPDDEIKRLINIIGGENNIKGIKLKLWSLYISFNDSQKVDIEGVKALPFVLNIIVGDSQIEISCKDNEQDNYLFDYFINNHQINTLQGATERILKKILIIIAIALLLLFVFQAFLESLVSRINN</sequence>
<evidence type="ECO:0000313" key="3">
    <source>
        <dbReference type="Proteomes" id="UP000253728"/>
    </source>
</evidence>
<dbReference type="GeneID" id="49635409"/>